<reference evidence="13" key="1">
    <citation type="submission" date="2017-11" db="EMBL/GenBank/DDBJ databases">
        <authorList>
            <person name="Chan K.G."/>
            <person name="Lee L.S."/>
        </authorList>
    </citation>
    <scope>NUCLEOTIDE SEQUENCE [LARGE SCALE GENOMIC DNA]</scope>
    <source>
        <strain evidence="13">DSM 100970</strain>
    </source>
</reference>
<sequence>MAKKTVTASKLNIDRTMVDKDALTVIEKLQSNGFAAYIVGGGIRDLLLGKKPKDYDIVTDAEPEKIRKIFSRNSLIIGRRFKLVHVIFERHDPERSAKNGYPTFTKHIIEVSTYRSKKVHNHAVSEHGRILVDNNYGTINEDAFRRDFTINALYYDPIAEVVIDYHDGIKDIENKTLRIIGNPHERYLEDPVRVLRAIRLSEKLNLAIDENTYINFRNVKHLLINEPKGRLFEEMVKILMSGSSVKIIVELHELGLPRRVFNLFDKIMFHARPDEFALEVMQRTDNRINDGEDVSLIYILSGLLWQTVNHFWDHEKVIGAHFRQGLIDAIAKTKNLIFNSGITRNLYTGMRDIWLLQLEFEYPGITRIDHLLKHNRFRQALHLFNLRNDFHQINKETHDWWDKYLLAEENELRLELLKKLPKSEEQKTNKKKKRKRRKKRNTNEIENFNE</sequence>
<dbReference type="GO" id="GO:0006397">
    <property type="term" value="P:mRNA processing"/>
    <property type="evidence" value="ECO:0007669"/>
    <property type="project" value="UniProtKB-KW"/>
</dbReference>
<dbReference type="GO" id="GO:0005524">
    <property type="term" value="F:ATP binding"/>
    <property type="evidence" value="ECO:0007669"/>
    <property type="project" value="UniProtKB-KW"/>
</dbReference>
<keyword evidence="6" id="KW-0804">Transcription</keyword>
<keyword evidence="2 7" id="KW-0808">Transferase</keyword>
<dbReference type="SUPFAM" id="SSF81891">
    <property type="entry name" value="Poly A polymerase C-terminal region-like"/>
    <property type="match status" value="1"/>
</dbReference>
<evidence type="ECO:0000256" key="7">
    <source>
        <dbReference type="RuleBase" id="RU003953"/>
    </source>
</evidence>
<comment type="similarity">
    <text evidence="7">Belongs to the tRNA nucleotidyltransferase/poly(A) polymerase family.</text>
</comment>
<feature type="region of interest" description="Disordered" evidence="8">
    <location>
        <begin position="423"/>
        <end position="450"/>
    </location>
</feature>
<feature type="domain" description="Poly A polymerase head" evidence="9">
    <location>
        <begin position="36"/>
        <end position="178"/>
    </location>
</feature>
<evidence type="ECO:0000256" key="4">
    <source>
        <dbReference type="ARBA" id="ARBA00022840"/>
    </source>
</evidence>
<dbReference type="GO" id="GO:1990817">
    <property type="term" value="F:poly(A) RNA polymerase activity"/>
    <property type="evidence" value="ECO:0007669"/>
    <property type="project" value="InterPro"/>
</dbReference>
<protein>
    <submittedName>
        <fullName evidence="12">Polynucleotide adenylyltransferase PcnB</fullName>
    </submittedName>
</protein>
<dbReference type="Pfam" id="PF12627">
    <property type="entry name" value="PolyA_pol_RNAbd"/>
    <property type="match status" value="1"/>
</dbReference>
<feature type="domain" description="Polymerase A arginine-rich C-terminal" evidence="10">
    <location>
        <begin position="342"/>
        <end position="438"/>
    </location>
</feature>
<dbReference type="OrthoDB" id="9805698at2"/>
<evidence type="ECO:0000256" key="5">
    <source>
        <dbReference type="ARBA" id="ARBA00022884"/>
    </source>
</evidence>
<organism evidence="12 13">
    <name type="scientific">Aquella oligotrophica</name>
    <dbReference type="NCBI Taxonomy" id="2067065"/>
    <lineage>
        <taxon>Bacteria</taxon>
        <taxon>Pseudomonadati</taxon>
        <taxon>Pseudomonadota</taxon>
        <taxon>Betaproteobacteria</taxon>
        <taxon>Neisseriales</taxon>
        <taxon>Neisseriaceae</taxon>
        <taxon>Aquella</taxon>
    </lineage>
</organism>
<dbReference type="InterPro" id="IPR032828">
    <property type="entry name" value="PolyA_RNA-bd"/>
</dbReference>
<dbReference type="Pfam" id="PF12626">
    <property type="entry name" value="PolyA_pol_arg_C"/>
    <property type="match status" value="1"/>
</dbReference>
<dbReference type="CDD" id="cd05398">
    <property type="entry name" value="NT_ClassII-CCAase"/>
    <property type="match status" value="1"/>
</dbReference>
<evidence type="ECO:0000256" key="3">
    <source>
        <dbReference type="ARBA" id="ARBA00022741"/>
    </source>
</evidence>
<dbReference type="InterPro" id="IPR043519">
    <property type="entry name" value="NT_sf"/>
</dbReference>
<dbReference type="EMBL" id="CP024847">
    <property type="protein sequence ID" value="AUR52363.1"/>
    <property type="molecule type" value="Genomic_DNA"/>
</dbReference>
<dbReference type="PANTHER" id="PTHR43051:SF1">
    <property type="entry name" value="POLYNUCLEOTIDE ADENYLYLTRANSFERASE FAMILY PROTEIN"/>
    <property type="match status" value="1"/>
</dbReference>
<evidence type="ECO:0000256" key="1">
    <source>
        <dbReference type="ARBA" id="ARBA00022664"/>
    </source>
</evidence>
<dbReference type="KEGG" id="nba:CUN60_08660"/>
<dbReference type="GO" id="GO:0003723">
    <property type="term" value="F:RNA binding"/>
    <property type="evidence" value="ECO:0007669"/>
    <property type="project" value="UniProtKB-KW"/>
</dbReference>
<gene>
    <name evidence="12" type="ORF">CUN60_08660</name>
</gene>
<dbReference type="AlphaFoldDB" id="A0A2I7N7C3"/>
<keyword evidence="4" id="KW-0067">ATP-binding</keyword>
<dbReference type="InterPro" id="IPR002646">
    <property type="entry name" value="PolA_pol_head_dom"/>
</dbReference>
<dbReference type="NCBIfam" id="TIGR01942">
    <property type="entry name" value="pcnB"/>
    <property type="match status" value="1"/>
</dbReference>
<proteinExistence type="inferred from homology"/>
<evidence type="ECO:0000313" key="13">
    <source>
        <dbReference type="Proteomes" id="UP000236655"/>
    </source>
</evidence>
<dbReference type="InterPro" id="IPR052191">
    <property type="entry name" value="tRNA_ntf/polyA_polymerase_I"/>
</dbReference>
<keyword evidence="3" id="KW-0547">Nucleotide-binding</keyword>
<dbReference type="RefSeq" id="WP_102951656.1">
    <property type="nucleotide sequence ID" value="NZ_CP024847.1"/>
</dbReference>
<dbReference type="Gene3D" id="1.10.3090.10">
    <property type="entry name" value="cca-adding enzyme, domain 2"/>
    <property type="match status" value="1"/>
</dbReference>
<evidence type="ECO:0000256" key="2">
    <source>
        <dbReference type="ARBA" id="ARBA00022679"/>
    </source>
</evidence>
<dbReference type="InterPro" id="IPR025866">
    <property type="entry name" value="PolyA_pol_arg_C_dom"/>
</dbReference>
<evidence type="ECO:0000256" key="8">
    <source>
        <dbReference type="SAM" id="MobiDB-lite"/>
    </source>
</evidence>
<keyword evidence="1" id="KW-0507">mRNA processing</keyword>
<evidence type="ECO:0000259" key="11">
    <source>
        <dbReference type="Pfam" id="PF12627"/>
    </source>
</evidence>
<evidence type="ECO:0000313" key="12">
    <source>
        <dbReference type="EMBL" id="AUR52363.1"/>
    </source>
</evidence>
<feature type="domain" description="tRNA nucleotidyltransferase/poly(A) polymerase RNA and SrmB- binding" evidence="11">
    <location>
        <begin position="205"/>
        <end position="264"/>
    </location>
</feature>
<name>A0A2I7N7C3_9NEIS</name>
<evidence type="ECO:0000256" key="6">
    <source>
        <dbReference type="ARBA" id="ARBA00023163"/>
    </source>
</evidence>
<dbReference type="Pfam" id="PF01743">
    <property type="entry name" value="PolyA_pol"/>
    <property type="match status" value="1"/>
</dbReference>
<dbReference type="InterPro" id="IPR010206">
    <property type="entry name" value="PolA_pol_I"/>
</dbReference>
<feature type="compositionally biased region" description="Basic residues" evidence="8">
    <location>
        <begin position="429"/>
        <end position="440"/>
    </location>
</feature>
<dbReference type="Gene3D" id="3.30.460.10">
    <property type="entry name" value="Beta Polymerase, domain 2"/>
    <property type="match status" value="1"/>
</dbReference>
<keyword evidence="13" id="KW-1185">Reference proteome</keyword>
<dbReference type="GO" id="GO:0043633">
    <property type="term" value="P:polyadenylation-dependent RNA catabolic process"/>
    <property type="evidence" value="ECO:0007669"/>
    <property type="project" value="InterPro"/>
</dbReference>
<keyword evidence="5 7" id="KW-0694">RNA-binding</keyword>
<dbReference type="PANTHER" id="PTHR43051">
    <property type="entry name" value="POLYNUCLEOTIDE ADENYLYLTRANSFERASE FAMILY PROTEIN"/>
    <property type="match status" value="1"/>
</dbReference>
<evidence type="ECO:0000259" key="10">
    <source>
        <dbReference type="Pfam" id="PF12626"/>
    </source>
</evidence>
<dbReference type="SUPFAM" id="SSF81301">
    <property type="entry name" value="Nucleotidyltransferase"/>
    <property type="match status" value="1"/>
</dbReference>
<accession>A0A2I7N7C3</accession>
<evidence type="ECO:0000259" key="9">
    <source>
        <dbReference type="Pfam" id="PF01743"/>
    </source>
</evidence>
<dbReference type="Proteomes" id="UP000236655">
    <property type="component" value="Chromosome"/>
</dbReference>
<keyword evidence="12" id="KW-0548">Nucleotidyltransferase</keyword>